<dbReference type="EMBL" id="JABFAB010000001">
    <property type="protein sequence ID" value="MBA0640677.1"/>
    <property type="molecule type" value="Genomic_DNA"/>
</dbReference>
<reference evidence="1 2" key="1">
    <citation type="journal article" date="2019" name="Genome Biol. Evol.">
        <title>Insights into the evolution of the New World diploid cottons (Gossypium, subgenus Houzingenia) based on genome sequencing.</title>
        <authorList>
            <person name="Grover C.E."/>
            <person name="Arick M.A. 2nd"/>
            <person name="Thrash A."/>
            <person name="Conover J.L."/>
            <person name="Sanders W.S."/>
            <person name="Peterson D.G."/>
            <person name="Frelichowski J.E."/>
            <person name="Scheffler J.A."/>
            <person name="Scheffler B.E."/>
            <person name="Wendel J.F."/>
        </authorList>
    </citation>
    <scope>NUCLEOTIDE SEQUENCE [LARGE SCALE GENOMIC DNA]</scope>
    <source>
        <strain evidence="1">57</strain>
        <tissue evidence="1">Leaf</tissue>
    </source>
</reference>
<comment type="caution">
    <text evidence="1">The sequence shown here is derived from an EMBL/GenBank/DDBJ whole genome shotgun (WGS) entry which is preliminary data.</text>
</comment>
<protein>
    <recommendedName>
        <fullName evidence="3">Reverse transcriptase domain-containing protein</fullName>
    </recommendedName>
</protein>
<evidence type="ECO:0008006" key="3">
    <source>
        <dbReference type="Google" id="ProtNLM"/>
    </source>
</evidence>
<sequence length="404" mass="47308">MEDLRFSCPWFTWERGNLAENNVRELLDRCTNRYDLRPSKQRFIFEKWWILEDSCEGEIRRLWEGSRGNVPDRLVAFSEGLQIWAKEIKEQKVGTRNGKKGSSALKLDMSKAYDRAEWSRIRYALMEKRERDLSRQDTLDKVKGENDNRMNPSIIHLLFADDCIFFCEASDRGSYAMNGILKECEFWSSKKFGVSSIKGALFFRSGKVFRASKCDGKGFKGFRGIHIVITTVDKIDAYQCFDFSTEDCLLYHMGYLRRPPKSPLIKIKFDVAFNKQLNRLGSGIVCKNCVGEIGDYRRRRSQYHQENTKSKGRWQKEDYRETNWFTWMEEYRDRRVYSGIRQKNIIPTGVVIGNGGNGKENKGIWKIDQRDEEYNRQKGVLVSKTDVLPNGRGDDSIQWLVLDN</sequence>
<dbReference type="OrthoDB" id="989295at2759"/>
<proteinExistence type="predicted"/>
<gene>
    <name evidence="1" type="ORF">Goklo_023588</name>
</gene>
<evidence type="ECO:0000313" key="2">
    <source>
        <dbReference type="Proteomes" id="UP000593573"/>
    </source>
</evidence>
<dbReference type="Proteomes" id="UP000593573">
    <property type="component" value="Unassembled WGS sequence"/>
</dbReference>
<evidence type="ECO:0000313" key="1">
    <source>
        <dbReference type="EMBL" id="MBA0640677.1"/>
    </source>
</evidence>
<keyword evidence="2" id="KW-1185">Reference proteome</keyword>
<accession>A0A7J8TR60</accession>
<organism evidence="1 2">
    <name type="scientific">Gossypium klotzschianum</name>
    <dbReference type="NCBI Taxonomy" id="34286"/>
    <lineage>
        <taxon>Eukaryota</taxon>
        <taxon>Viridiplantae</taxon>
        <taxon>Streptophyta</taxon>
        <taxon>Embryophyta</taxon>
        <taxon>Tracheophyta</taxon>
        <taxon>Spermatophyta</taxon>
        <taxon>Magnoliopsida</taxon>
        <taxon>eudicotyledons</taxon>
        <taxon>Gunneridae</taxon>
        <taxon>Pentapetalae</taxon>
        <taxon>rosids</taxon>
        <taxon>malvids</taxon>
        <taxon>Malvales</taxon>
        <taxon>Malvaceae</taxon>
        <taxon>Malvoideae</taxon>
        <taxon>Gossypium</taxon>
    </lineage>
</organism>
<name>A0A7J8TR60_9ROSI</name>
<dbReference type="AlphaFoldDB" id="A0A7J8TR60"/>